<dbReference type="PANTHER" id="PTHR23423">
    <property type="entry name" value="ORGANIC SOLUTE TRANSPORTER-RELATED"/>
    <property type="match status" value="1"/>
</dbReference>
<dbReference type="InterPro" id="IPR005178">
    <property type="entry name" value="Ostalpha/TMEM184C"/>
</dbReference>
<evidence type="ECO:0000256" key="3">
    <source>
        <dbReference type="ARBA" id="ARBA00022989"/>
    </source>
</evidence>
<reference evidence="6" key="1">
    <citation type="journal article" date="2020" name="Stud. Mycol.">
        <title>101 Dothideomycetes genomes: a test case for predicting lifestyles and emergence of pathogens.</title>
        <authorList>
            <person name="Haridas S."/>
            <person name="Albert R."/>
            <person name="Binder M."/>
            <person name="Bloem J."/>
            <person name="Labutti K."/>
            <person name="Salamov A."/>
            <person name="Andreopoulos B."/>
            <person name="Baker S."/>
            <person name="Barry K."/>
            <person name="Bills G."/>
            <person name="Bluhm B."/>
            <person name="Cannon C."/>
            <person name="Castanera R."/>
            <person name="Culley D."/>
            <person name="Daum C."/>
            <person name="Ezra D."/>
            <person name="Gonzalez J."/>
            <person name="Henrissat B."/>
            <person name="Kuo A."/>
            <person name="Liang C."/>
            <person name="Lipzen A."/>
            <person name="Lutzoni F."/>
            <person name="Magnuson J."/>
            <person name="Mondo S."/>
            <person name="Nolan M."/>
            <person name="Ohm R."/>
            <person name="Pangilinan J."/>
            <person name="Park H.-J."/>
            <person name="Ramirez L."/>
            <person name="Alfaro M."/>
            <person name="Sun H."/>
            <person name="Tritt A."/>
            <person name="Yoshinaga Y."/>
            <person name="Zwiers L.-H."/>
            <person name="Turgeon B."/>
            <person name="Goodwin S."/>
            <person name="Spatafora J."/>
            <person name="Crous P."/>
            <person name="Grigoriev I."/>
        </authorList>
    </citation>
    <scope>NUCLEOTIDE SEQUENCE</scope>
    <source>
        <strain evidence="6">CBS 115976</strain>
    </source>
</reference>
<evidence type="ECO:0000256" key="4">
    <source>
        <dbReference type="ARBA" id="ARBA00023136"/>
    </source>
</evidence>
<gene>
    <name evidence="6" type="ORF">BT63DRAFT_82552</name>
</gene>
<evidence type="ECO:0000313" key="7">
    <source>
        <dbReference type="Proteomes" id="UP000799302"/>
    </source>
</evidence>
<keyword evidence="3 5" id="KW-1133">Transmembrane helix</keyword>
<dbReference type="Proteomes" id="UP000799302">
    <property type="component" value="Unassembled WGS sequence"/>
</dbReference>
<organism evidence="6 7">
    <name type="scientific">Microthyrium microscopicum</name>
    <dbReference type="NCBI Taxonomy" id="703497"/>
    <lineage>
        <taxon>Eukaryota</taxon>
        <taxon>Fungi</taxon>
        <taxon>Dikarya</taxon>
        <taxon>Ascomycota</taxon>
        <taxon>Pezizomycotina</taxon>
        <taxon>Dothideomycetes</taxon>
        <taxon>Dothideomycetes incertae sedis</taxon>
        <taxon>Microthyriales</taxon>
        <taxon>Microthyriaceae</taxon>
        <taxon>Microthyrium</taxon>
    </lineage>
</organism>
<keyword evidence="7" id="KW-1185">Reference proteome</keyword>
<sequence>MSLHRILGDSSSNSSSSVCIPEPQSDFTAVAIAGTWTLHHIFTAISIIIAVITIIVSFGTGFLHCINFSNPAEQRQIVRIVNVPAIFAICAALSISVNHYQDSFYFTPLGDFYECFGLVAIWYYMLAVLSRHGSLEIPGGDRAAFSKRWFLVLQIIPERIITTIASWIIAGTFCRTDKKFTTAFTVINVINGISTAVCAISILRVYKQTKAQLTGNKFVSKLVVLKTAVILQFIQRIVFSILIKTNALKATSTMSAADAKIGIPNILISGEMFIYCFLFIGPYSWTPYTRKNAPSGVPYKKMSFARAVLTAWNLSDIVLGIFDVFKGRVGKGENQQQVRFPYSK</sequence>
<feature type="transmembrane region" description="Helical" evidence="5">
    <location>
        <begin position="77"/>
        <end position="97"/>
    </location>
</feature>
<evidence type="ECO:0000256" key="1">
    <source>
        <dbReference type="ARBA" id="ARBA00004141"/>
    </source>
</evidence>
<evidence type="ECO:0000256" key="5">
    <source>
        <dbReference type="SAM" id="Phobius"/>
    </source>
</evidence>
<feature type="transmembrane region" description="Helical" evidence="5">
    <location>
        <begin position="109"/>
        <end position="129"/>
    </location>
</feature>
<comment type="subcellular location">
    <subcellularLocation>
        <location evidence="1">Membrane</location>
        <topology evidence="1">Multi-pass membrane protein</topology>
    </subcellularLocation>
</comment>
<protein>
    <recommendedName>
        <fullName evidence="8">DUF300-domain-containing protein</fullName>
    </recommendedName>
</protein>
<accession>A0A6A6TY52</accession>
<evidence type="ECO:0008006" key="8">
    <source>
        <dbReference type="Google" id="ProtNLM"/>
    </source>
</evidence>
<dbReference type="OrthoDB" id="5348404at2759"/>
<dbReference type="AlphaFoldDB" id="A0A6A6TY52"/>
<feature type="transmembrane region" description="Helical" evidence="5">
    <location>
        <begin position="149"/>
        <end position="170"/>
    </location>
</feature>
<dbReference type="EMBL" id="MU004241">
    <property type="protein sequence ID" value="KAF2665005.1"/>
    <property type="molecule type" value="Genomic_DNA"/>
</dbReference>
<dbReference type="SMART" id="SM01417">
    <property type="entry name" value="Solute_trans_a"/>
    <property type="match status" value="1"/>
</dbReference>
<evidence type="ECO:0000313" key="6">
    <source>
        <dbReference type="EMBL" id="KAF2665005.1"/>
    </source>
</evidence>
<feature type="transmembrane region" description="Helical" evidence="5">
    <location>
        <begin position="182"/>
        <end position="206"/>
    </location>
</feature>
<dbReference type="Pfam" id="PF03619">
    <property type="entry name" value="Solute_trans_a"/>
    <property type="match status" value="1"/>
</dbReference>
<keyword evidence="4 5" id="KW-0472">Membrane</keyword>
<name>A0A6A6TY52_9PEZI</name>
<feature type="transmembrane region" description="Helical" evidence="5">
    <location>
        <begin position="263"/>
        <end position="283"/>
    </location>
</feature>
<proteinExistence type="predicted"/>
<feature type="transmembrane region" description="Helical" evidence="5">
    <location>
        <begin position="304"/>
        <end position="322"/>
    </location>
</feature>
<evidence type="ECO:0000256" key="2">
    <source>
        <dbReference type="ARBA" id="ARBA00022692"/>
    </source>
</evidence>
<feature type="transmembrane region" description="Helical" evidence="5">
    <location>
        <begin position="41"/>
        <end position="65"/>
    </location>
</feature>
<keyword evidence="2 5" id="KW-0812">Transmembrane</keyword>
<dbReference type="GO" id="GO:0016020">
    <property type="term" value="C:membrane"/>
    <property type="evidence" value="ECO:0007669"/>
    <property type="project" value="UniProtKB-SubCell"/>
</dbReference>